<comment type="caution">
    <text evidence="7">The sequence shown here is derived from an EMBL/GenBank/DDBJ whole genome shotgun (WGS) entry which is preliminary data.</text>
</comment>
<dbReference type="InterPro" id="IPR027417">
    <property type="entry name" value="P-loop_NTPase"/>
</dbReference>
<dbReference type="Pfam" id="PF24763">
    <property type="entry name" value="CGL160_C"/>
    <property type="match status" value="1"/>
</dbReference>
<gene>
    <name evidence="7" type="ORF">Naga_100566g1</name>
</gene>
<dbReference type="Proteomes" id="UP000019335">
    <property type="component" value="Unassembled WGS sequence"/>
</dbReference>
<dbReference type="EMBL" id="AZIL01002128">
    <property type="protein sequence ID" value="EWM22702.1"/>
    <property type="molecule type" value="Genomic_DNA"/>
</dbReference>
<dbReference type="GO" id="GO:0016020">
    <property type="term" value="C:membrane"/>
    <property type="evidence" value="ECO:0007669"/>
    <property type="project" value="UniProtKB-SubCell"/>
</dbReference>
<dbReference type="Gene3D" id="3.30.63.10">
    <property type="entry name" value="Guanylate Kinase phosphate binding domain"/>
    <property type="match status" value="1"/>
</dbReference>
<keyword evidence="4" id="KW-0472">Membrane</keyword>
<dbReference type="OrthoDB" id="6334211at2759"/>
<evidence type="ECO:0000256" key="1">
    <source>
        <dbReference type="ARBA" id="ARBA00004141"/>
    </source>
</evidence>
<organism evidence="7 8">
    <name type="scientific">Nannochloropsis gaditana</name>
    <dbReference type="NCBI Taxonomy" id="72520"/>
    <lineage>
        <taxon>Eukaryota</taxon>
        <taxon>Sar</taxon>
        <taxon>Stramenopiles</taxon>
        <taxon>Ochrophyta</taxon>
        <taxon>Eustigmatophyceae</taxon>
        <taxon>Eustigmatales</taxon>
        <taxon>Monodopsidaceae</taxon>
        <taxon>Nannochloropsis</taxon>
    </lineage>
</organism>
<evidence type="ECO:0000313" key="8">
    <source>
        <dbReference type="Proteomes" id="UP000019335"/>
    </source>
</evidence>
<feature type="chain" id="PRO_5004900460" description="CGL160/ATPI domain-containing protein" evidence="5">
    <location>
        <begin position="28"/>
        <end position="601"/>
    </location>
</feature>
<proteinExistence type="predicted"/>
<evidence type="ECO:0000313" key="7">
    <source>
        <dbReference type="EMBL" id="EWM22702.1"/>
    </source>
</evidence>
<accession>W7T8G9</accession>
<evidence type="ECO:0000256" key="3">
    <source>
        <dbReference type="ARBA" id="ARBA00022989"/>
    </source>
</evidence>
<dbReference type="SUPFAM" id="SSF52540">
    <property type="entry name" value="P-loop containing nucleoside triphosphate hydrolases"/>
    <property type="match status" value="1"/>
</dbReference>
<evidence type="ECO:0000256" key="4">
    <source>
        <dbReference type="ARBA" id="ARBA00023136"/>
    </source>
</evidence>
<keyword evidence="2" id="KW-0812">Transmembrane</keyword>
<reference evidence="7 8" key="1">
    <citation type="journal article" date="2014" name="Mol. Plant">
        <title>Chromosome Scale Genome Assembly and Transcriptome Profiling of Nannochloropsis gaditana in Nitrogen Depletion.</title>
        <authorList>
            <person name="Corteggiani Carpinelli E."/>
            <person name="Telatin A."/>
            <person name="Vitulo N."/>
            <person name="Forcato C."/>
            <person name="D'Angelo M."/>
            <person name="Schiavon R."/>
            <person name="Vezzi A."/>
            <person name="Giacometti G.M."/>
            <person name="Morosinotto T."/>
            <person name="Valle G."/>
        </authorList>
    </citation>
    <scope>NUCLEOTIDE SEQUENCE [LARGE SCALE GENOMIC DNA]</scope>
    <source>
        <strain evidence="7 8">B-31</strain>
    </source>
</reference>
<keyword evidence="8" id="KW-1185">Reference proteome</keyword>
<keyword evidence="3" id="KW-1133">Transmembrane helix</keyword>
<comment type="subcellular location">
    <subcellularLocation>
        <location evidence="1">Membrane</location>
        <topology evidence="1">Multi-pass membrane protein</topology>
    </subcellularLocation>
</comment>
<sequence length="601" mass="65142">MKHPPFLSLRLAIVFQFLVNFRSDVVAFHLPGGNLYRVGGRTYTCPVTAPQLPSLDTLYFARSVPRTINIVTSTSTDSSKNNAFGTAPPAPTSLPYPRLGDVVLFPGKWVGDTGIGQIRFLQLTGDGRGGKEWIADLTPFKDVGEDLYRAEKGARARTFPVSALQPLSHFYIGSSDAFKVPHKEEAGGEGMGRRREPVRMAPGYRTEGFSLAPAKVDAEAMEAARSKYRDLKRRILTDTAAFGGLATVAVGLNAGVEDAGIFLAGVAGSVLYLVLLTQRADAMGQAGGEGGGLSKARGGSLVGRSVGATRFLVPVVLIAALAYKNLYMEGGGGGAGLAGGRLFNYVPQDEFWSATLGFLSYRVPMLGREEGEVDGRDYHFVEDFAFQVMREQGRFLTAYQEEAGEGRAWFGLRPSDVVDVMRKEGKVSVLALDAFAADKLLALGEARLIGVWVTLNTVDQLRERYGGEEGGKEEEVEAAVSRATVAIEHALMGGGGEEGLLRAHHLRRQGQGGDAPVAARLCGLRPQPVRALPPLPSRRLLPVPASPRRRLSRYWDGRWLGGGELGPGRRRSPENRARNKKRERALRALFELANFSFFHSR</sequence>
<evidence type="ECO:0000259" key="6">
    <source>
        <dbReference type="Pfam" id="PF24763"/>
    </source>
</evidence>
<dbReference type="Gene3D" id="3.40.50.300">
    <property type="entry name" value="P-loop containing nucleotide triphosphate hydrolases"/>
    <property type="match status" value="1"/>
</dbReference>
<protein>
    <recommendedName>
        <fullName evidence="6">CGL160/ATPI domain-containing protein</fullName>
    </recommendedName>
</protein>
<keyword evidence="5" id="KW-0732">Signal</keyword>
<feature type="domain" description="CGL160/ATPI" evidence="6">
    <location>
        <begin position="222"/>
        <end position="321"/>
    </location>
</feature>
<dbReference type="InterPro" id="IPR056309">
    <property type="entry name" value="CGL160/ATPI_dom"/>
</dbReference>
<feature type="signal peptide" evidence="5">
    <location>
        <begin position="1"/>
        <end position="27"/>
    </location>
</feature>
<name>W7T8G9_9STRA</name>
<dbReference type="AlphaFoldDB" id="W7T8G9"/>
<evidence type="ECO:0000256" key="5">
    <source>
        <dbReference type="SAM" id="SignalP"/>
    </source>
</evidence>
<evidence type="ECO:0000256" key="2">
    <source>
        <dbReference type="ARBA" id="ARBA00022692"/>
    </source>
</evidence>